<organism evidence="2">
    <name type="scientific">Tupanvirus deep ocean</name>
    <dbReference type="NCBI Taxonomy" id="2126984"/>
    <lineage>
        <taxon>Viruses</taxon>
        <taxon>Varidnaviria</taxon>
        <taxon>Bamfordvirae</taxon>
        <taxon>Nucleocytoviricota</taxon>
        <taxon>Megaviricetes</taxon>
        <taxon>Imitervirales</taxon>
        <taxon>Mimiviridae</taxon>
        <taxon>Megamimivirinae</taxon>
        <taxon>Tupanvirus</taxon>
        <taxon>Tupanvirus altamarinense</taxon>
    </lineage>
</organism>
<accession>A0A6N1NFP8</accession>
<dbReference type="SUPFAM" id="SSF160940">
    <property type="entry name" value="Api92-like"/>
    <property type="match status" value="1"/>
</dbReference>
<dbReference type="EMBL" id="MF405918">
    <property type="protein sequence ID" value="QKU34154.1"/>
    <property type="molecule type" value="Genomic_DNA"/>
</dbReference>
<evidence type="ECO:0000313" key="2">
    <source>
        <dbReference type="EMBL" id="QKU34154.1"/>
    </source>
</evidence>
<proteinExistence type="predicted"/>
<dbReference type="KEGG" id="vg:80517464"/>
<feature type="domain" description="YubB ferredoxin-like" evidence="1">
    <location>
        <begin position="73"/>
        <end position="135"/>
    </location>
</feature>
<reference evidence="2" key="1">
    <citation type="submission" date="2017-06" db="EMBL/GenBank/DDBJ databases">
        <authorList>
            <person name="Assis F.L."/>
            <person name="Abrahao J.S."/>
            <person name="Silva L."/>
            <person name="Khalil J.B."/>
            <person name="Rodrigues R."/>
            <person name="Silva L.S."/>
            <person name="Boratto P."/>
            <person name="Andrade M."/>
            <person name="Kroon E.G."/>
            <person name="Ribeiro B."/>
            <person name="Bergier I."/>
            <person name="Seligmann H."/>
            <person name="Ghigo E."/>
            <person name="Colson P."/>
            <person name="Levasseur A."/>
            <person name="Raoult D."/>
            <person name="Scola B.L."/>
        </authorList>
    </citation>
    <scope>NUCLEOTIDE SEQUENCE</scope>
    <source>
        <strain evidence="2">Deep ocean</strain>
    </source>
</reference>
<dbReference type="Pfam" id="PF18406">
    <property type="entry name" value="DUF1281_C"/>
    <property type="match status" value="1"/>
</dbReference>
<protein>
    <recommendedName>
        <fullName evidence="1">YubB ferredoxin-like domain-containing protein</fullName>
    </recommendedName>
</protein>
<dbReference type="RefSeq" id="YP_010780773.1">
    <property type="nucleotide sequence ID" value="NC_075038.1"/>
</dbReference>
<evidence type="ECO:0000259" key="1">
    <source>
        <dbReference type="Pfam" id="PF18406"/>
    </source>
</evidence>
<dbReference type="GeneID" id="80517464"/>
<dbReference type="Gene3D" id="3.30.70.1270">
    <property type="entry name" value="Api92-like domains"/>
    <property type="match status" value="1"/>
</dbReference>
<sequence length="167" mass="19460">MPNDVANFVIITGDSAEVKRFWAVATTSNDVNKNGKFCYDNIYPTPDGVDWYVWRIKNWGNKWGCYDVDFDISQIDNGIILLSYDTAWSSSTPFWTKITKVFKIRVKNYFHDEGSIFCGKEEYHNGNIIYSIIFNSYKIQKEYFKKYAKICAHPHYYGSGSDDSENE</sequence>
<name>A0A6N1NFP8_9VIRU</name>
<reference evidence="2" key="2">
    <citation type="journal article" date="2018" name="Nat. Commun.">
        <title>Tailed giant Tupanvirus possesses the most complete translational apparatus of the known virosphere.</title>
        <authorList>
            <person name="Abrahao J."/>
            <person name="Silva L."/>
            <person name="Silva L.S."/>
            <person name="Khalil J.Y.B."/>
            <person name="Rodrigues R."/>
            <person name="Arantes T."/>
            <person name="Assis F."/>
            <person name="Boratto P."/>
            <person name="Andrade M."/>
            <person name="Kroon E.G."/>
            <person name="Ribeiro B."/>
            <person name="Bergier I."/>
            <person name="Seligmann H."/>
            <person name="Ghigo E."/>
            <person name="Colson P."/>
            <person name="Levasseur A."/>
            <person name="Kroemer G."/>
            <person name="Raoult D."/>
            <person name="La Scola B."/>
        </authorList>
    </citation>
    <scope>NUCLEOTIDE SEQUENCE [LARGE SCALE GENOMIC DNA]</scope>
    <source>
        <strain evidence="2">Deep ocean</strain>
    </source>
</reference>
<dbReference type="InterPro" id="IPR041329">
    <property type="entry name" value="YubB_C"/>
</dbReference>